<comment type="caution">
    <text evidence="1">The sequence shown here is derived from an EMBL/GenBank/DDBJ whole genome shotgun (WGS) entry which is preliminary data.</text>
</comment>
<keyword evidence="2" id="KW-1185">Reference proteome</keyword>
<dbReference type="PANTHER" id="PTHR36847">
    <property type="entry name" value="AMIDOLIGASE ENZYME"/>
    <property type="match status" value="1"/>
</dbReference>
<dbReference type="PANTHER" id="PTHR36847:SF1">
    <property type="entry name" value="AMIDOLIGASE ENZYME"/>
    <property type="match status" value="1"/>
</dbReference>
<evidence type="ECO:0000313" key="2">
    <source>
        <dbReference type="Proteomes" id="UP001338125"/>
    </source>
</evidence>
<evidence type="ECO:0008006" key="3">
    <source>
        <dbReference type="Google" id="ProtNLM"/>
    </source>
</evidence>
<name>A0ABR0SXR0_9HYPO</name>
<dbReference type="InterPro" id="IPR022025">
    <property type="entry name" value="Amidoligase_2"/>
</dbReference>
<proteinExistence type="predicted"/>
<reference evidence="1 2" key="1">
    <citation type="submission" date="2024-01" db="EMBL/GenBank/DDBJ databases">
        <title>Complete genome of Cladobotryum mycophilum ATHUM6906.</title>
        <authorList>
            <person name="Christinaki A.C."/>
            <person name="Myridakis A.I."/>
            <person name="Kouvelis V.N."/>
        </authorList>
    </citation>
    <scope>NUCLEOTIDE SEQUENCE [LARGE SCALE GENOMIC DNA]</scope>
    <source>
        <strain evidence="1 2">ATHUM6906</strain>
    </source>
</reference>
<evidence type="ECO:0000313" key="1">
    <source>
        <dbReference type="EMBL" id="KAK5996927.1"/>
    </source>
</evidence>
<dbReference type="Proteomes" id="UP001338125">
    <property type="component" value="Unassembled WGS sequence"/>
</dbReference>
<accession>A0ABR0SXR0</accession>
<gene>
    <name evidence="1" type="ORF">PT974_02274</name>
</gene>
<sequence length="367" mass="41612">MPNTFTRAPRVTERDLVMQSAQFEADDLPSEITFGVELEFLAPPTVPSRTHVQAGLQAAYLFETEDSDCDDNQLRKAAPKGSIVKTCISQDMRIMSSSSHKNTGENPLFRYWLLKVESDIMGFGRYEEWQPTELNTPILGESESNTGFPDLNKALYTLWNAHPERLHVNNTCGIHVHVAPVGGLTPLHVKRIATLAFLLEDHLLFHLCDPHRRTVHGMLSRASPLSCPPPDTSPLRRHDLDAMSILTYRDSQITNAKSTALNINMHSHTDRHKTYTVEFRHAEASLDRNFVDNWVGLVLTLCKVAFLPTRTYKAAVSQICDIVLPGPPPEHVWRKLLRVINDASPGDWVYVSNEEYWKNRLASQKRR</sequence>
<dbReference type="EMBL" id="JAVFKD010000002">
    <property type="protein sequence ID" value="KAK5996927.1"/>
    <property type="molecule type" value="Genomic_DNA"/>
</dbReference>
<organism evidence="1 2">
    <name type="scientific">Cladobotryum mycophilum</name>
    <dbReference type="NCBI Taxonomy" id="491253"/>
    <lineage>
        <taxon>Eukaryota</taxon>
        <taxon>Fungi</taxon>
        <taxon>Dikarya</taxon>
        <taxon>Ascomycota</taxon>
        <taxon>Pezizomycotina</taxon>
        <taxon>Sordariomycetes</taxon>
        <taxon>Hypocreomycetidae</taxon>
        <taxon>Hypocreales</taxon>
        <taxon>Hypocreaceae</taxon>
        <taxon>Cladobotryum</taxon>
    </lineage>
</organism>
<protein>
    <recommendedName>
        <fullName evidence="3">Amidoligase enzyme</fullName>
    </recommendedName>
</protein>
<dbReference type="Pfam" id="PF12224">
    <property type="entry name" value="Amidoligase_2"/>
    <property type="match status" value="1"/>
</dbReference>